<feature type="compositionally biased region" description="Low complexity" evidence="1">
    <location>
        <begin position="81"/>
        <end position="93"/>
    </location>
</feature>
<name>A0A428S9G9_9HYPO</name>
<sequence length="207" mass="22994">MSSDASSSPLRCRTIDNINLPAPATKLIITQHLQASRDSPYWAWIIVGAFYDCDNNVVWSTEIFAGHLDVEVDSDEESGDGESVSASSEVGLSDSEDTDSASDIYSSSGSDDLLNIGLPHRYRDEPAPPAPEARQVYPYWYESTPYVEPFVDTYAAFPETHAPLPESTYAAPPETWDPTRQGPVPGYWQASFDPEICRWVHTWQPLC</sequence>
<gene>
    <name evidence="2" type="ORF">CEP51_002834</name>
</gene>
<evidence type="ECO:0000313" key="2">
    <source>
        <dbReference type="EMBL" id="RSL86468.1"/>
    </source>
</evidence>
<dbReference type="Proteomes" id="UP000287972">
    <property type="component" value="Unassembled WGS sequence"/>
</dbReference>
<proteinExistence type="predicted"/>
<keyword evidence="3" id="KW-1185">Reference proteome</keyword>
<evidence type="ECO:0000313" key="3">
    <source>
        <dbReference type="Proteomes" id="UP000287972"/>
    </source>
</evidence>
<dbReference type="AlphaFoldDB" id="A0A428S9G9"/>
<accession>A0A428S9G9</accession>
<organism evidence="2 3">
    <name type="scientific">Fusarium floridanum</name>
    <dbReference type="NCBI Taxonomy" id="1325733"/>
    <lineage>
        <taxon>Eukaryota</taxon>
        <taxon>Fungi</taxon>
        <taxon>Dikarya</taxon>
        <taxon>Ascomycota</taxon>
        <taxon>Pezizomycotina</taxon>
        <taxon>Sordariomycetes</taxon>
        <taxon>Hypocreomycetidae</taxon>
        <taxon>Hypocreales</taxon>
        <taxon>Nectriaceae</taxon>
        <taxon>Fusarium</taxon>
        <taxon>Fusarium solani species complex</taxon>
    </lineage>
</organism>
<evidence type="ECO:0000256" key="1">
    <source>
        <dbReference type="SAM" id="MobiDB-lite"/>
    </source>
</evidence>
<dbReference type="EMBL" id="NKCL01000042">
    <property type="protein sequence ID" value="RSL86468.1"/>
    <property type="molecule type" value="Genomic_DNA"/>
</dbReference>
<feature type="region of interest" description="Disordered" evidence="1">
    <location>
        <begin position="73"/>
        <end position="108"/>
    </location>
</feature>
<reference evidence="2 3" key="1">
    <citation type="submission" date="2017-06" db="EMBL/GenBank/DDBJ databases">
        <title>Comparative genomic analysis of Ambrosia Fusariam Clade fungi.</title>
        <authorList>
            <person name="Stajich J.E."/>
            <person name="Carrillo J."/>
            <person name="Kijimoto T."/>
            <person name="Eskalen A."/>
            <person name="O'Donnell K."/>
            <person name="Kasson M."/>
        </authorList>
    </citation>
    <scope>NUCLEOTIDE SEQUENCE [LARGE SCALE GENOMIC DNA]</scope>
    <source>
        <strain evidence="2 3">NRRL62606</strain>
    </source>
</reference>
<comment type="caution">
    <text evidence="2">The sequence shown here is derived from an EMBL/GenBank/DDBJ whole genome shotgun (WGS) entry which is preliminary data.</text>
</comment>
<protein>
    <submittedName>
        <fullName evidence="2">Uncharacterized protein</fullName>
    </submittedName>
</protein>